<accession>A0A1F7TXV7</accession>
<keyword evidence="6 7" id="KW-0234">DNA repair</keyword>
<dbReference type="EC" id="3.1.21.2" evidence="7"/>
<feature type="binding site" evidence="7">
    <location>
        <position position="179"/>
    </location>
    <ligand>
        <name>Zn(2+)</name>
        <dbReference type="ChEBI" id="CHEBI:29105"/>
        <label>3</label>
    </ligand>
</feature>
<dbReference type="NCBIfam" id="TIGR00587">
    <property type="entry name" value="nfo"/>
    <property type="match status" value="1"/>
</dbReference>
<feature type="binding site" evidence="7">
    <location>
        <position position="228"/>
    </location>
    <ligand>
        <name>Zn(2+)</name>
        <dbReference type="ChEBI" id="CHEBI:29105"/>
        <label>3</label>
    </ligand>
</feature>
<keyword evidence="3 7" id="KW-0227">DNA damage</keyword>
<feature type="binding site" evidence="7">
    <location>
        <position position="213"/>
    </location>
    <ligand>
        <name>Zn(2+)</name>
        <dbReference type="ChEBI" id="CHEBI:29105"/>
        <label>2</label>
    </ligand>
</feature>
<dbReference type="CDD" id="cd00019">
    <property type="entry name" value="AP2Ec"/>
    <property type="match status" value="1"/>
</dbReference>
<dbReference type="HAMAP" id="MF_00152">
    <property type="entry name" value="Nfo"/>
    <property type="match status" value="1"/>
</dbReference>
<dbReference type="GO" id="GO:0008270">
    <property type="term" value="F:zinc ion binding"/>
    <property type="evidence" value="ECO:0007669"/>
    <property type="project" value="UniProtKB-UniRule"/>
</dbReference>
<dbReference type="SUPFAM" id="SSF51658">
    <property type="entry name" value="Xylose isomerase-like"/>
    <property type="match status" value="1"/>
</dbReference>
<dbReference type="InterPro" id="IPR036237">
    <property type="entry name" value="Xyl_isomerase-like_sf"/>
</dbReference>
<dbReference type="PROSITE" id="PS51432">
    <property type="entry name" value="AP_NUCLEASE_F2_4"/>
    <property type="match status" value="1"/>
</dbReference>
<evidence type="ECO:0000256" key="4">
    <source>
        <dbReference type="ARBA" id="ARBA00022801"/>
    </source>
</evidence>
<dbReference type="Pfam" id="PF01261">
    <property type="entry name" value="AP_endonuc_2"/>
    <property type="match status" value="1"/>
</dbReference>
<dbReference type="PANTHER" id="PTHR21445:SF0">
    <property type="entry name" value="APURINIC-APYRIMIDINIC ENDONUCLEASE"/>
    <property type="match status" value="1"/>
</dbReference>
<keyword evidence="5 7" id="KW-0862">Zinc</keyword>
<evidence type="ECO:0000256" key="5">
    <source>
        <dbReference type="ARBA" id="ARBA00022833"/>
    </source>
</evidence>
<dbReference type="InterPro" id="IPR013022">
    <property type="entry name" value="Xyl_isomerase-like_TIM-brl"/>
</dbReference>
<dbReference type="GO" id="GO:0006284">
    <property type="term" value="P:base-excision repair"/>
    <property type="evidence" value="ECO:0007669"/>
    <property type="project" value="TreeGrafter"/>
</dbReference>
<feature type="binding site" evidence="7">
    <location>
        <position position="258"/>
    </location>
    <ligand>
        <name>Zn(2+)</name>
        <dbReference type="ChEBI" id="CHEBI:29105"/>
        <label>2</label>
    </ligand>
</feature>
<dbReference type="EMBL" id="MGDX01000021">
    <property type="protein sequence ID" value="OGL70860.1"/>
    <property type="molecule type" value="Genomic_DNA"/>
</dbReference>
<dbReference type="GO" id="GO:0003677">
    <property type="term" value="F:DNA binding"/>
    <property type="evidence" value="ECO:0007669"/>
    <property type="project" value="InterPro"/>
</dbReference>
<dbReference type="Gene3D" id="3.20.20.150">
    <property type="entry name" value="Divalent-metal-dependent TIM barrel enzymes"/>
    <property type="match status" value="1"/>
</dbReference>
<feature type="binding site" evidence="7">
    <location>
        <position position="106"/>
    </location>
    <ligand>
        <name>Zn(2+)</name>
        <dbReference type="ChEBI" id="CHEBI:29105"/>
        <label>1</label>
    </ligand>
</feature>
<keyword evidence="4 7" id="KW-0378">Hydrolase</keyword>
<dbReference type="SMART" id="SM00518">
    <property type="entry name" value="AP2Ec"/>
    <property type="match status" value="1"/>
</dbReference>
<sequence>MKIGAHVSIAGGVENAPGNAAEIGCEVLQMFTRPPMGGQGKKLTKEDGDVFRSAMREHGIERAYIHAPYYINLASREKAVRGNSARIIREELERGSILGCTAVMFHPGSAKDVGEEKGLALVIETIDKAMDGYCGNCQLLIEISAGAGATMGDLFEEVAAMLKGAKRGRDIGVCFDTQHAFASGYDLRDAKAVDETVKRFDEVIGLQRLVMSHLNDSKVPFHDRKDRHEHIGDGFIGKKGIKAFVQHPKLQHLDLILETPHDDKIRADVAFLKRARG</sequence>
<feature type="binding site" evidence="7">
    <location>
        <position position="142"/>
    </location>
    <ligand>
        <name>Zn(2+)</name>
        <dbReference type="ChEBI" id="CHEBI:29105"/>
        <label>1</label>
    </ligand>
</feature>
<dbReference type="FunFam" id="3.20.20.150:FF:000001">
    <property type="entry name" value="Probable endonuclease 4"/>
    <property type="match status" value="1"/>
</dbReference>
<dbReference type="Proteomes" id="UP000177097">
    <property type="component" value="Unassembled WGS sequence"/>
</dbReference>
<name>A0A1F7TXV7_9BACT</name>
<evidence type="ECO:0000313" key="10">
    <source>
        <dbReference type="Proteomes" id="UP000177097"/>
    </source>
</evidence>
<comment type="similarity">
    <text evidence="1 7">Belongs to the AP endonuclease 2 family.</text>
</comment>
<dbReference type="GO" id="GO:0003906">
    <property type="term" value="F:DNA-(apurinic or apyrimidinic site) endonuclease activity"/>
    <property type="evidence" value="ECO:0007669"/>
    <property type="project" value="TreeGrafter"/>
</dbReference>
<proteinExistence type="inferred from homology"/>
<protein>
    <recommendedName>
        <fullName evidence="7">Probable endonuclease 4</fullName>
        <ecNumber evidence="7">3.1.21.2</ecNumber>
    </recommendedName>
    <alternativeName>
        <fullName evidence="7">Endodeoxyribonuclease IV</fullName>
    </alternativeName>
    <alternativeName>
        <fullName evidence="7">Endonuclease IV</fullName>
    </alternativeName>
</protein>
<dbReference type="GO" id="GO:0008833">
    <property type="term" value="F:deoxyribonuclease IV (phage-T4-induced) activity"/>
    <property type="evidence" value="ECO:0007669"/>
    <property type="project" value="UniProtKB-UniRule"/>
</dbReference>
<comment type="function">
    <text evidence="7">Endonuclease IV plays a role in DNA repair. It cleaves phosphodiester bonds at apurinic or apyrimidinic (AP) sites, generating a 3'-hydroxyl group and a 5'-terminal sugar phosphate.</text>
</comment>
<evidence type="ECO:0000256" key="7">
    <source>
        <dbReference type="HAMAP-Rule" id="MF_00152"/>
    </source>
</evidence>
<keyword evidence="2 7" id="KW-0479">Metal-binding</keyword>
<evidence type="ECO:0000256" key="2">
    <source>
        <dbReference type="ARBA" id="ARBA00022723"/>
    </source>
</evidence>
<keyword evidence="7" id="KW-0540">Nuclease</keyword>
<evidence type="ECO:0000313" key="9">
    <source>
        <dbReference type="EMBL" id="OGL70860.1"/>
    </source>
</evidence>
<evidence type="ECO:0000259" key="8">
    <source>
        <dbReference type="Pfam" id="PF01261"/>
    </source>
</evidence>
<evidence type="ECO:0000256" key="1">
    <source>
        <dbReference type="ARBA" id="ARBA00005340"/>
    </source>
</evidence>
<gene>
    <name evidence="7" type="primary">nfo</name>
    <name evidence="9" type="ORF">A3C17_02785</name>
</gene>
<comment type="cofactor">
    <cofactor evidence="7">
        <name>Zn(2+)</name>
        <dbReference type="ChEBI" id="CHEBI:29105"/>
    </cofactor>
    <text evidence="7">Binds 3 Zn(2+) ions.</text>
</comment>
<dbReference type="AlphaFoldDB" id="A0A1F7TXV7"/>
<evidence type="ECO:0000256" key="3">
    <source>
        <dbReference type="ARBA" id="ARBA00022763"/>
    </source>
</evidence>
<comment type="caution">
    <text evidence="9">The sequence shown here is derived from an EMBL/GenBank/DDBJ whole genome shotgun (WGS) entry which is preliminary data.</text>
</comment>
<feature type="binding site" evidence="7">
    <location>
        <position position="226"/>
    </location>
    <ligand>
        <name>Zn(2+)</name>
        <dbReference type="ChEBI" id="CHEBI:29105"/>
        <label>3</label>
    </ligand>
</feature>
<feature type="binding site" evidence="7">
    <location>
        <position position="142"/>
    </location>
    <ligand>
        <name>Zn(2+)</name>
        <dbReference type="ChEBI" id="CHEBI:29105"/>
        <label>2</label>
    </ligand>
</feature>
<dbReference type="InterPro" id="IPR001719">
    <property type="entry name" value="AP_endonuc_2"/>
</dbReference>
<dbReference type="GO" id="GO:0008081">
    <property type="term" value="F:phosphoric diester hydrolase activity"/>
    <property type="evidence" value="ECO:0007669"/>
    <property type="project" value="TreeGrafter"/>
</dbReference>
<reference evidence="9 10" key="1">
    <citation type="journal article" date="2016" name="Nat. Commun.">
        <title>Thousands of microbial genomes shed light on interconnected biogeochemical processes in an aquifer system.</title>
        <authorList>
            <person name="Anantharaman K."/>
            <person name="Brown C.T."/>
            <person name="Hug L.A."/>
            <person name="Sharon I."/>
            <person name="Castelle C.J."/>
            <person name="Probst A.J."/>
            <person name="Thomas B.C."/>
            <person name="Singh A."/>
            <person name="Wilkins M.J."/>
            <person name="Karaoz U."/>
            <person name="Brodie E.L."/>
            <person name="Williams K.H."/>
            <person name="Hubbard S.S."/>
            <person name="Banfield J.F."/>
        </authorList>
    </citation>
    <scope>NUCLEOTIDE SEQUENCE [LARGE SCALE GENOMIC DNA]</scope>
</reference>
<evidence type="ECO:0000256" key="6">
    <source>
        <dbReference type="ARBA" id="ARBA00023204"/>
    </source>
</evidence>
<feature type="domain" description="Xylose isomerase-like TIM barrel" evidence="8">
    <location>
        <begin position="19"/>
        <end position="274"/>
    </location>
</feature>
<organism evidence="9 10">
    <name type="scientific">Candidatus Uhrbacteria bacterium RIFCSPHIGHO2_02_FULL_53_13</name>
    <dbReference type="NCBI Taxonomy" id="1802389"/>
    <lineage>
        <taxon>Bacteria</taxon>
        <taxon>Candidatus Uhriibacteriota</taxon>
    </lineage>
</organism>
<dbReference type="PANTHER" id="PTHR21445">
    <property type="entry name" value="ENDONUCLEASE IV ENDODEOXYRIBONUCLEASE IV"/>
    <property type="match status" value="1"/>
</dbReference>
<keyword evidence="7" id="KW-0255">Endonuclease</keyword>
<feature type="binding site" evidence="7">
    <location>
        <position position="176"/>
    </location>
    <ligand>
        <name>Zn(2+)</name>
        <dbReference type="ChEBI" id="CHEBI:29105"/>
        <label>2</label>
    </ligand>
</feature>
<feature type="binding site" evidence="7">
    <location>
        <position position="66"/>
    </location>
    <ligand>
        <name>Zn(2+)</name>
        <dbReference type="ChEBI" id="CHEBI:29105"/>
        <label>1</label>
    </ligand>
</feature>
<dbReference type="STRING" id="1802389.A3C17_02785"/>
<comment type="catalytic activity">
    <reaction evidence="7">
        <text>Endonucleolytic cleavage to 5'-phosphooligonucleotide end-products.</text>
        <dbReference type="EC" id="3.1.21.2"/>
    </reaction>
</comment>